<dbReference type="InterPro" id="IPR009078">
    <property type="entry name" value="Ferritin-like_SF"/>
</dbReference>
<evidence type="ECO:0000259" key="1">
    <source>
        <dbReference type="Pfam" id="PF02915"/>
    </source>
</evidence>
<name>A0ABS5LCB8_9BACI</name>
<protein>
    <submittedName>
        <fullName evidence="2">Ferritin-like domain-containing protein</fullName>
    </submittedName>
</protein>
<feature type="domain" description="Rubrerythrin diiron-binding" evidence="1">
    <location>
        <begin position="24"/>
        <end position="78"/>
    </location>
</feature>
<dbReference type="Pfam" id="PF02915">
    <property type="entry name" value="Rubrerythrin"/>
    <property type="match status" value="2"/>
</dbReference>
<dbReference type="Gene3D" id="1.20.5.420">
    <property type="entry name" value="Immunoglobulin FC, subunit C"/>
    <property type="match status" value="1"/>
</dbReference>
<dbReference type="CDD" id="cd00657">
    <property type="entry name" value="Ferritin_like"/>
    <property type="match status" value="1"/>
</dbReference>
<comment type="caution">
    <text evidence="2">The sequence shown here is derived from an EMBL/GenBank/DDBJ whole genome shotgun (WGS) entry which is preliminary data.</text>
</comment>
<dbReference type="Gene3D" id="6.10.140.1960">
    <property type="match status" value="1"/>
</dbReference>
<dbReference type="SUPFAM" id="SSF47240">
    <property type="entry name" value="Ferritin-like"/>
    <property type="match status" value="1"/>
</dbReference>
<dbReference type="Proteomes" id="UP000682403">
    <property type="component" value="Unassembled WGS sequence"/>
</dbReference>
<evidence type="ECO:0000313" key="3">
    <source>
        <dbReference type="Proteomes" id="UP000682403"/>
    </source>
</evidence>
<evidence type="ECO:0000313" key="2">
    <source>
        <dbReference type="EMBL" id="MBS2968163.1"/>
    </source>
</evidence>
<feature type="domain" description="Rubrerythrin diiron-binding" evidence="1">
    <location>
        <begin position="95"/>
        <end position="144"/>
    </location>
</feature>
<sequence length="146" mass="17394">MQYPYYEEYQRQMNQNALLAKEIAKAIDGEYSAINCYEVLAKQAPTQEQREKILEIQKDERRHYEEFSQIYLSLTGRQHKPKQIEECPSTYEKGLNAAFKDEQETVDFYLDISDKATNAYIKRIFKRAAADEQNHAVWFLYYLTKI</sequence>
<proteinExistence type="predicted"/>
<dbReference type="InterPro" id="IPR003251">
    <property type="entry name" value="Rr_diiron-bd_dom"/>
</dbReference>
<keyword evidence="3" id="KW-1185">Reference proteome</keyword>
<dbReference type="RefSeq" id="WP_211556799.1">
    <property type="nucleotide sequence ID" value="NZ_JAGVRK010000001.1"/>
</dbReference>
<accession>A0ABS5LCB8</accession>
<reference evidence="2 3" key="1">
    <citation type="submission" date="2021-04" db="EMBL/GenBank/DDBJ databases">
        <title>Metabacillus sp. strain KIGAM252 whole genome sequence.</title>
        <authorList>
            <person name="Seo M.-J."/>
            <person name="Cho E.-S."/>
            <person name="Hwang C.Y."/>
            <person name="Yoon D.J."/>
        </authorList>
    </citation>
    <scope>NUCLEOTIDE SEQUENCE [LARGE SCALE GENOMIC DNA]</scope>
    <source>
        <strain evidence="2 3">KIGAM252</strain>
    </source>
</reference>
<dbReference type="EMBL" id="JAGVRK010000001">
    <property type="protein sequence ID" value="MBS2968163.1"/>
    <property type="molecule type" value="Genomic_DNA"/>
</dbReference>
<gene>
    <name evidence="2" type="ORF">J9317_05260</name>
</gene>
<organism evidence="2 3">
    <name type="scientific">Metabacillus flavus</name>
    <dbReference type="NCBI Taxonomy" id="2823519"/>
    <lineage>
        <taxon>Bacteria</taxon>
        <taxon>Bacillati</taxon>
        <taxon>Bacillota</taxon>
        <taxon>Bacilli</taxon>
        <taxon>Bacillales</taxon>
        <taxon>Bacillaceae</taxon>
        <taxon>Metabacillus</taxon>
    </lineage>
</organism>